<dbReference type="SUPFAM" id="SSF100920">
    <property type="entry name" value="Heat shock protein 70kD (HSP70), peptide-binding domain"/>
    <property type="match status" value="1"/>
</dbReference>
<dbReference type="InterPro" id="IPR043129">
    <property type="entry name" value="ATPase_NBD"/>
</dbReference>
<keyword evidence="7" id="KW-1185">Reference proteome</keyword>
<evidence type="ECO:0000256" key="5">
    <source>
        <dbReference type="RuleBase" id="RU003322"/>
    </source>
</evidence>
<dbReference type="GO" id="GO:0140662">
    <property type="term" value="F:ATP-dependent protein folding chaperone"/>
    <property type="evidence" value="ECO:0007669"/>
    <property type="project" value="InterPro"/>
</dbReference>
<dbReference type="InterPro" id="IPR018181">
    <property type="entry name" value="Heat_shock_70_CS"/>
</dbReference>
<feature type="compositionally biased region" description="Polar residues" evidence="6">
    <location>
        <begin position="539"/>
        <end position="550"/>
    </location>
</feature>
<evidence type="ECO:0000256" key="6">
    <source>
        <dbReference type="SAM" id="MobiDB-lite"/>
    </source>
</evidence>
<keyword evidence="3 5" id="KW-0067">ATP-binding</keyword>
<dbReference type="FunFam" id="3.30.30.30:FF:000005">
    <property type="entry name" value="Heat shock protein ssb1"/>
    <property type="match status" value="1"/>
</dbReference>
<dbReference type="PROSITE" id="PS01036">
    <property type="entry name" value="HSP70_3"/>
    <property type="match status" value="1"/>
</dbReference>
<accession>A0A915E8W6</accession>
<evidence type="ECO:0000256" key="3">
    <source>
        <dbReference type="ARBA" id="ARBA00022840"/>
    </source>
</evidence>
<organism evidence="7 8">
    <name type="scientific">Ditylenchus dipsaci</name>
    <dbReference type="NCBI Taxonomy" id="166011"/>
    <lineage>
        <taxon>Eukaryota</taxon>
        <taxon>Metazoa</taxon>
        <taxon>Ecdysozoa</taxon>
        <taxon>Nematoda</taxon>
        <taxon>Chromadorea</taxon>
        <taxon>Rhabditida</taxon>
        <taxon>Tylenchina</taxon>
        <taxon>Tylenchomorpha</taxon>
        <taxon>Sphaerularioidea</taxon>
        <taxon>Anguinidae</taxon>
        <taxon>Anguininae</taxon>
        <taxon>Ditylenchus</taxon>
    </lineage>
</organism>
<dbReference type="SUPFAM" id="SSF100934">
    <property type="entry name" value="Heat shock protein 70kD (HSP70), C-terminal subdomain"/>
    <property type="match status" value="1"/>
</dbReference>
<evidence type="ECO:0000256" key="2">
    <source>
        <dbReference type="ARBA" id="ARBA00022741"/>
    </source>
</evidence>
<dbReference type="FunFam" id="3.90.640.10:FF:000058">
    <property type="entry name" value="Heat shock 70 kDa protein"/>
    <property type="match status" value="1"/>
</dbReference>
<dbReference type="FunFam" id="2.60.34.10:FF:000002">
    <property type="entry name" value="Heat shock 70 kDa"/>
    <property type="match status" value="1"/>
</dbReference>
<evidence type="ECO:0000313" key="7">
    <source>
        <dbReference type="Proteomes" id="UP000887574"/>
    </source>
</evidence>
<dbReference type="Gene3D" id="3.30.30.30">
    <property type="match status" value="1"/>
</dbReference>
<dbReference type="AlphaFoldDB" id="A0A915E8W6"/>
<dbReference type="PROSITE" id="PS00329">
    <property type="entry name" value="HSP70_2"/>
    <property type="match status" value="1"/>
</dbReference>
<evidence type="ECO:0000256" key="4">
    <source>
        <dbReference type="ARBA" id="ARBA00023016"/>
    </source>
</evidence>
<dbReference type="InterPro" id="IPR013126">
    <property type="entry name" value="Hsp_70_fam"/>
</dbReference>
<dbReference type="Gene3D" id="2.60.34.10">
    <property type="entry name" value="Substrate Binding Domain Of DNAk, Chain A, domain 1"/>
    <property type="match status" value="1"/>
</dbReference>
<dbReference type="SUPFAM" id="SSF53067">
    <property type="entry name" value="Actin-like ATPase domain"/>
    <property type="match status" value="2"/>
</dbReference>
<comment type="similarity">
    <text evidence="1 5">Belongs to the heat shock protein 70 family.</text>
</comment>
<feature type="region of interest" description="Disordered" evidence="6">
    <location>
        <begin position="537"/>
        <end position="567"/>
    </location>
</feature>
<evidence type="ECO:0000313" key="8">
    <source>
        <dbReference type="WBParaSite" id="jg3604"/>
    </source>
</evidence>
<protein>
    <submittedName>
        <fullName evidence="8">Heat shock protein 70</fullName>
    </submittedName>
</protein>
<name>A0A915E8W6_9BILA</name>
<sequence>MSCKAIGIDLGTTYSCVGVYQNGKVEIIANSQGNKCTPSYVAFTDQERLIGDGAKDQVARNPENTIFDAKRLIGRRFDDDSVKKDIKHWPFKVVNQGGKPAVQVEFMGQKKVFKPEEISSMVLTKMKETAEAYMGHPVKDAVVTVPAYFNDSQPALAYGLDKKLTGDKNVLIFDLGGGTFDVSILSIAEGSLFERKHGRDISNNPRALRRLRTACEAAKRTLSSSTQATIEIDSLCDGIDFHTTLSRARFEELCAHLFRQTLGPVEQALRDAKLDKRSIDEIVMVGGSTRIPKVQKLLKEFFHGKDLNLSINPDEAVAYGAAVQAAILSGVQDSTVKDVLLVDVTPLSLGIETAGGVMTKIIERNHSIPAKASQIFTTYSDNQPAVSIQVFEGERAMTKDNNRLGTFDLTGIPPAPRGVPQIEVTFDLDANGILHVSAVDKSTGKSNKIQIKNERGRLSPGEIERMLQEAKEYEEQDRQQRERVEARNKLEAYLFQVKQTLSDYGDKLPAEDKEQCTQLVDGALKWQQCSKVMAKLHQQPGNNASSSCGQEYNRGAGNNGPTVEEVD</sequence>
<keyword evidence="4" id="KW-0346">Stress response</keyword>
<dbReference type="Gene3D" id="3.90.640.10">
    <property type="entry name" value="Actin, Chain A, domain 4"/>
    <property type="match status" value="1"/>
</dbReference>
<dbReference type="Proteomes" id="UP000887574">
    <property type="component" value="Unplaced"/>
</dbReference>
<dbReference type="PANTHER" id="PTHR19375">
    <property type="entry name" value="HEAT SHOCK PROTEIN 70KDA"/>
    <property type="match status" value="1"/>
</dbReference>
<dbReference type="GO" id="GO:0006950">
    <property type="term" value="P:response to stress"/>
    <property type="evidence" value="ECO:0007669"/>
    <property type="project" value="UniProtKB-ARBA"/>
</dbReference>
<dbReference type="GO" id="GO:0005524">
    <property type="term" value="F:ATP binding"/>
    <property type="evidence" value="ECO:0007669"/>
    <property type="project" value="UniProtKB-KW"/>
</dbReference>
<evidence type="ECO:0000256" key="1">
    <source>
        <dbReference type="ARBA" id="ARBA00007381"/>
    </source>
</evidence>
<dbReference type="Pfam" id="PF00012">
    <property type="entry name" value="HSP70"/>
    <property type="match status" value="3"/>
</dbReference>
<dbReference type="InterPro" id="IPR029047">
    <property type="entry name" value="HSP70_peptide-bd_sf"/>
</dbReference>
<dbReference type="FunFam" id="3.30.420.40:FF:000172">
    <property type="entry name" value="Heat shock 70 kDa protein"/>
    <property type="match status" value="1"/>
</dbReference>
<dbReference type="Gene3D" id="3.30.420.40">
    <property type="match status" value="2"/>
</dbReference>
<dbReference type="PRINTS" id="PR00301">
    <property type="entry name" value="HEATSHOCK70"/>
</dbReference>
<keyword evidence="2 5" id="KW-0547">Nucleotide-binding</keyword>
<reference evidence="8" key="1">
    <citation type="submission" date="2022-11" db="UniProtKB">
        <authorList>
            <consortium name="WormBaseParasite"/>
        </authorList>
    </citation>
    <scope>IDENTIFICATION</scope>
</reference>
<dbReference type="PROSITE" id="PS00297">
    <property type="entry name" value="HSP70_1"/>
    <property type="match status" value="1"/>
</dbReference>
<proteinExistence type="inferred from homology"/>
<dbReference type="Gene3D" id="1.20.1270.10">
    <property type="match status" value="1"/>
</dbReference>
<dbReference type="InterPro" id="IPR029048">
    <property type="entry name" value="HSP70_C_sf"/>
</dbReference>
<dbReference type="WBParaSite" id="jg3604">
    <property type="protein sequence ID" value="jg3604"/>
    <property type="gene ID" value="jg3604"/>
</dbReference>